<accession>A0A0E9WWZ3</accession>
<reference evidence="1" key="1">
    <citation type="submission" date="2014-11" db="EMBL/GenBank/DDBJ databases">
        <authorList>
            <person name="Amaro Gonzalez C."/>
        </authorList>
    </citation>
    <scope>NUCLEOTIDE SEQUENCE</scope>
</reference>
<proteinExistence type="predicted"/>
<name>A0A0E9WWZ3_ANGAN</name>
<dbReference type="AlphaFoldDB" id="A0A0E9WWZ3"/>
<reference evidence="1" key="2">
    <citation type="journal article" date="2015" name="Fish Shellfish Immunol.">
        <title>Early steps in the European eel (Anguilla anguilla)-Vibrio vulnificus interaction in the gills: Role of the RtxA13 toxin.</title>
        <authorList>
            <person name="Callol A."/>
            <person name="Pajuelo D."/>
            <person name="Ebbesson L."/>
            <person name="Teles M."/>
            <person name="MacKenzie S."/>
            <person name="Amaro C."/>
        </authorList>
    </citation>
    <scope>NUCLEOTIDE SEQUENCE</scope>
</reference>
<dbReference type="EMBL" id="GBXM01013683">
    <property type="protein sequence ID" value="JAH94894.1"/>
    <property type="molecule type" value="Transcribed_RNA"/>
</dbReference>
<organism evidence="1">
    <name type="scientific">Anguilla anguilla</name>
    <name type="common">European freshwater eel</name>
    <name type="synonym">Muraena anguilla</name>
    <dbReference type="NCBI Taxonomy" id="7936"/>
    <lineage>
        <taxon>Eukaryota</taxon>
        <taxon>Metazoa</taxon>
        <taxon>Chordata</taxon>
        <taxon>Craniata</taxon>
        <taxon>Vertebrata</taxon>
        <taxon>Euteleostomi</taxon>
        <taxon>Actinopterygii</taxon>
        <taxon>Neopterygii</taxon>
        <taxon>Teleostei</taxon>
        <taxon>Anguilliformes</taxon>
        <taxon>Anguillidae</taxon>
        <taxon>Anguilla</taxon>
    </lineage>
</organism>
<protein>
    <submittedName>
        <fullName evidence="1">Uncharacterized protein</fullName>
    </submittedName>
</protein>
<sequence length="32" mass="3824">MCSAFHQSVRHRQHTVRFLLQPHFTDGLITPY</sequence>
<evidence type="ECO:0000313" key="1">
    <source>
        <dbReference type="EMBL" id="JAH94894.1"/>
    </source>
</evidence>